<gene>
    <name evidence="2" type="ORF">EV213_12639</name>
</gene>
<dbReference type="GO" id="GO:0080030">
    <property type="term" value="F:methyl indole-3-acetate esterase activity"/>
    <property type="evidence" value="ECO:0007669"/>
    <property type="project" value="TreeGrafter"/>
</dbReference>
<accession>A0A4R6TTE3</accession>
<proteinExistence type="predicted"/>
<dbReference type="SUPFAM" id="SSF53474">
    <property type="entry name" value="alpha/beta-Hydrolases"/>
    <property type="match status" value="1"/>
</dbReference>
<dbReference type="InterPro" id="IPR029058">
    <property type="entry name" value="AB_hydrolase_fold"/>
</dbReference>
<evidence type="ECO:0000313" key="3">
    <source>
        <dbReference type="Proteomes" id="UP000295632"/>
    </source>
</evidence>
<comment type="caution">
    <text evidence="2">The sequence shown here is derived from an EMBL/GenBank/DDBJ whole genome shotgun (WGS) entry which is preliminary data.</text>
</comment>
<name>A0A4R6TTE3_9BACI</name>
<dbReference type="AlphaFoldDB" id="A0A4R6TTE3"/>
<dbReference type="GO" id="GO:0080032">
    <property type="term" value="F:methyl jasmonate esterase activity"/>
    <property type="evidence" value="ECO:0007669"/>
    <property type="project" value="TreeGrafter"/>
</dbReference>
<sequence length="245" mass="27642">MTTFVFIHGAYHNEWCWHEVVNQIRVEGDKAVTVDLSAQSFDGSNVEVRDYIQEIIRIVNLQDEPIILVGHSLSGHFISAAADRIPAKISCLVYVSAVLLPSCKSAVDIPREEHEKPRTPEQIVVNGMKGYLAESETDIQSIVNYFYNCCPDELAREAVHRLGMQPILPTITPISLGANFARIRKVYIECLHDQVIFPSVQRKMWKAAGVDHVYSIATDHSPFLSNPTELVQRFLQIRDEIGRSV</sequence>
<feature type="domain" description="AB hydrolase-1" evidence="1">
    <location>
        <begin position="4"/>
        <end position="232"/>
    </location>
</feature>
<dbReference type="InterPro" id="IPR045889">
    <property type="entry name" value="MES/HNL"/>
</dbReference>
<protein>
    <submittedName>
        <fullName evidence="2">Pimeloyl-ACP methyl ester carboxylesterase</fullName>
    </submittedName>
</protein>
<dbReference type="PANTHER" id="PTHR10992">
    <property type="entry name" value="METHYLESTERASE FAMILY MEMBER"/>
    <property type="match status" value="1"/>
</dbReference>
<dbReference type="PANTHER" id="PTHR10992:SF1086">
    <property type="entry name" value="AB HYDROLASE-1 DOMAIN-CONTAINING PROTEIN"/>
    <property type="match status" value="1"/>
</dbReference>
<dbReference type="EMBL" id="SNYJ01000026">
    <property type="protein sequence ID" value="TDQ34174.1"/>
    <property type="molecule type" value="Genomic_DNA"/>
</dbReference>
<evidence type="ECO:0000259" key="1">
    <source>
        <dbReference type="Pfam" id="PF12697"/>
    </source>
</evidence>
<dbReference type="Proteomes" id="UP000295632">
    <property type="component" value="Unassembled WGS sequence"/>
</dbReference>
<dbReference type="Gene3D" id="3.40.50.1820">
    <property type="entry name" value="alpha/beta hydrolase"/>
    <property type="match status" value="1"/>
</dbReference>
<organism evidence="2 3">
    <name type="scientific">Aureibacillus halotolerans</name>
    <dbReference type="NCBI Taxonomy" id="1508390"/>
    <lineage>
        <taxon>Bacteria</taxon>
        <taxon>Bacillati</taxon>
        <taxon>Bacillota</taxon>
        <taxon>Bacilli</taxon>
        <taxon>Bacillales</taxon>
        <taxon>Bacillaceae</taxon>
        <taxon>Aureibacillus</taxon>
    </lineage>
</organism>
<evidence type="ECO:0000313" key="2">
    <source>
        <dbReference type="EMBL" id="TDQ34174.1"/>
    </source>
</evidence>
<dbReference type="InterPro" id="IPR000073">
    <property type="entry name" value="AB_hydrolase_1"/>
</dbReference>
<reference evidence="2 3" key="1">
    <citation type="submission" date="2019-03" db="EMBL/GenBank/DDBJ databases">
        <title>Genomic Encyclopedia of Type Strains, Phase IV (KMG-IV): sequencing the most valuable type-strain genomes for metagenomic binning, comparative biology and taxonomic classification.</title>
        <authorList>
            <person name="Goeker M."/>
        </authorList>
    </citation>
    <scope>NUCLEOTIDE SEQUENCE [LARGE SCALE GENOMIC DNA]</scope>
    <source>
        <strain evidence="2 3">DSM 28697</strain>
    </source>
</reference>
<dbReference type="RefSeq" id="WP_166639425.1">
    <property type="nucleotide sequence ID" value="NZ_SNYJ01000026.1"/>
</dbReference>
<keyword evidence="3" id="KW-1185">Reference proteome</keyword>
<dbReference type="Pfam" id="PF12697">
    <property type="entry name" value="Abhydrolase_6"/>
    <property type="match status" value="1"/>
</dbReference>